<keyword evidence="3" id="KW-1185">Reference proteome</keyword>
<accession>A0A8T4H9P3</accession>
<keyword evidence="1" id="KW-0812">Transmembrane</keyword>
<gene>
    <name evidence="2" type="ORF">J5U18_00565</name>
</gene>
<proteinExistence type="predicted"/>
<comment type="caution">
    <text evidence="2">The sequence shown here is derived from an EMBL/GenBank/DDBJ whole genome shotgun (WGS) entry which is preliminary data.</text>
</comment>
<sequence>MKIDYKVIERYHLNQCTPQERLMVEQWLDEGLDDFETPFATVNEKKQVGEEIWNELHAFMEEDTNRPKTKNLFSFKRVSVAAAILAIVSLAAITLKNNAHFSDALFDNSTNSNLKYIDKNNYELILGSYASARVNIKTGVFDTSGDIMLIPKKDFLFSFSKNSVKKALKNGEIYFLLKSSSIGRPIIISKTELTFLAPTIQQQLKMQFNIS</sequence>
<organism evidence="2 3">
    <name type="scientific">Rhinopithecimicrobium faecis</name>
    <dbReference type="NCBI Taxonomy" id="2820698"/>
    <lineage>
        <taxon>Bacteria</taxon>
        <taxon>Pseudomonadati</taxon>
        <taxon>Bacteroidota</taxon>
        <taxon>Sphingobacteriia</taxon>
        <taxon>Sphingobacteriales</taxon>
        <taxon>Sphingobacteriaceae</taxon>
        <taxon>Rhinopithecimicrobium</taxon>
    </lineage>
</organism>
<dbReference type="Proteomes" id="UP000679691">
    <property type="component" value="Unassembled WGS sequence"/>
</dbReference>
<reference evidence="2" key="1">
    <citation type="submission" date="2021-03" db="EMBL/GenBank/DDBJ databases">
        <authorList>
            <person name="Lu T."/>
            <person name="Wang Q."/>
            <person name="Han X."/>
        </authorList>
    </citation>
    <scope>NUCLEOTIDE SEQUENCE</scope>
    <source>
        <strain evidence="2">WQ 2009</strain>
    </source>
</reference>
<dbReference type="EMBL" id="JAGKSB010000001">
    <property type="protein sequence ID" value="MBP3942068.1"/>
    <property type="molecule type" value="Genomic_DNA"/>
</dbReference>
<keyword evidence="1" id="KW-1133">Transmembrane helix</keyword>
<protein>
    <submittedName>
        <fullName evidence="2">Uncharacterized protein</fullName>
    </submittedName>
</protein>
<keyword evidence="1" id="KW-0472">Membrane</keyword>
<name>A0A8T4H9P3_9SPHI</name>
<feature type="transmembrane region" description="Helical" evidence="1">
    <location>
        <begin position="78"/>
        <end position="95"/>
    </location>
</feature>
<evidence type="ECO:0000313" key="2">
    <source>
        <dbReference type="EMBL" id="MBP3942068.1"/>
    </source>
</evidence>
<evidence type="ECO:0000256" key="1">
    <source>
        <dbReference type="SAM" id="Phobius"/>
    </source>
</evidence>
<dbReference type="RefSeq" id="WP_353545549.1">
    <property type="nucleotide sequence ID" value="NZ_JAGKSB010000001.1"/>
</dbReference>
<evidence type="ECO:0000313" key="3">
    <source>
        <dbReference type="Proteomes" id="UP000679691"/>
    </source>
</evidence>
<dbReference type="AlphaFoldDB" id="A0A8T4H9P3"/>